<accession>A0A3E0HEQ6</accession>
<dbReference type="InterPro" id="IPR000073">
    <property type="entry name" value="AB_hydrolase_1"/>
</dbReference>
<evidence type="ECO:0000313" key="4">
    <source>
        <dbReference type="Proteomes" id="UP000256269"/>
    </source>
</evidence>
<keyword evidence="4" id="KW-1185">Reference proteome</keyword>
<dbReference type="PRINTS" id="PR00412">
    <property type="entry name" value="EPOXHYDRLASE"/>
</dbReference>
<dbReference type="GO" id="GO:0016787">
    <property type="term" value="F:hydrolase activity"/>
    <property type="evidence" value="ECO:0007669"/>
    <property type="project" value="UniProtKB-KW"/>
</dbReference>
<dbReference type="InterPro" id="IPR000639">
    <property type="entry name" value="Epox_hydrolase-like"/>
</dbReference>
<dbReference type="RefSeq" id="WP_116177122.1">
    <property type="nucleotide sequence ID" value="NZ_CP144375.1"/>
</dbReference>
<protein>
    <submittedName>
        <fullName evidence="3">Pimeloyl-ACP methyl ester carboxylesterase</fullName>
    </submittedName>
</protein>
<dbReference type="SUPFAM" id="SSF53474">
    <property type="entry name" value="alpha/beta-Hydrolases"/>
    <property type="match status" value="1"/>
</dbReference>
<dbReference type="AlphaFoldDB" id="A0A3E0HEQ6"/>
<sequence length="272" mass="30688">MRLPVNDIELHVEERGSGPAVLLVHGFPDTSLLWREQVPELAAAGYRVITLDLRGFGRSDMPADVDEYRPDKLVGDLEGVLDRLDVPQAHLVGHDWGSVLSWVFAATRPERVTSLACLSTGHPAAYRAAGWRQRQLGWYALLFQFDVAEQWLLQDDARNLREFLSEHPDVDEVLDSLRRPGMVTPALSLYRAWSPPESLVEPMRPLPKIPVPVLGVWSSNDRFLTEDQMTGSAAHVSGTFRYERIEDAGHWIPLDCPRRTTDLLIDFFEKGA</sequence>
<dbReference type="Pfam" id="PF00561">
    <property type="entry name" value="Abhydrolase_1"/>
    <property type="match status" value="1"/>
</dbReference>
<proteinExistence type="predicted"/>
<evidence type="ECO:0000256" key="1">
    <source>
        <dbReference type="ARBA" id="ARBA00022801"/>
    </source>
</evidence>
<organism evidence="3 4">
    <name type="scientific">Kutzneria buriramensis</name>
    <dbReference type="NCBI Taxonomy" id="1045776"/>
    <lineage>
        <taxon>Bacteria</taxon>
        <taxon>Bacillati</taxon>
        <taxon>Actinomycetota</taxon>
        <taxon>Actinomycetes</taxon>
        <taxon>Pseudonocardiales</taxon>
        <taxon>Pseudonocardiaceae</taxon>
        <taxon>Kutzneria</taxon>
    </lineage>
</organism>
<dbReference type="Proteomes" id="UP000256269">
    <property type="component" value="Unassembled WGS sequence"/>
</dbReference>
<gene>
    <name evidence="3" type="ORF">BCF44_109230</name>
</gene>
<dbReference type="PRINTS" id="PR00111">
    <property type="entry name" value="ABHYDROLASE"/>
</dbReference>
<reference evidence="3 4" key="1">
    <citation type="submission" date="2018-08" db="EMBL/GenBank/DDBJ databases">
        <title>Genomic Encyclopedia of Archaeal and Bacterial Type Strains, Phase II (KMG-II): from individual species to whole genera.</title>
        <authorList>
            <person name="Goeker M."/>
        </authorList>
    </citation>
    <scope>NUCLEOTIDE SEQUENCE [LARGE SCALE GENOMIC DNA]</scope>
    <source>
        <strain evidence="3 4">DSM 45791</strain>
    </source>
</reference>
<comment type="caution">
    <text evidence="3">The sequence shown here is derived from an EMBL/GenBank/DDBJ whole genome shotgun (WGS) entry which is preliminary data.</text>
</comment>
<dbReference type="OrthoDB" id="2987348at2"/>
<evidence type="ECO:0000259" key="2">
    <source>
        <dbReference type="Pfam" id="PF00561"/>
    </source>
</evidence>
<feature type="domain" description="AB hydrolase-1" evidence="2">
    <location>
        <begin position="19"/>
        <end position="255"/>
    </location>
</feature>
<dbReference type="InterPro" id="IPR029058">
    <property type="entry name" value="AB_hydrolase_fold"/>
</dbReference>
<name>A0A3E0HEQ6_9PSEU</name>
<dbReference type="Gene3D" id="3.40.50.1820">
    <property type="entry name" value="alpha/beta hydrolase"/>
    <property type="match status" value="1"/>
</dbReference>
<dbReference type="EMBL" id="QUNO01000009">
    <property type="protein sequence ID" value="REH43687.1"/>
    <property type="molecule type" value="Genomic_DNA"/>
</dbReference>
<keyword evidence="1" id="KW-0378">Hydrolase</keyword>
<dbReference type="PANTHER" id="PTHR43329">
    <property type="entry name" value="EPOXIDE HYDROLASE"/>
    <property type="match status" value="1"/>
</dbReference>
<evidence type="ECO:0000313" key="3">
    <source>
        <dbReference type="EMBL" id="REH43687.1"/>
    </source>
</evidence>